<dbReference type="GO" id="GO:0030145">
    <property type="term" value="F:manganese ion binding"/>
    <property type="evidence" value="ECO:0007669"/>
    <property type="project" value="TreeGrafter"/>
</dbReference>
<dbReference type="NCBIfam" id="NF003027">
    <property type="entry name" value="PRK03906.1"/>
    <property type="match status" value="1"/>
</dbReference>
<dbReference type="Proteomes" id="UP000198990">
    <property type="component" value="Unassembled WGS sequence"/>
</dbReference>
<evidence type="ECO:0000256" key="10">
    <source>
        <dbReference type="SAM" id="MobiDB-lite"/>
    </source>
</evidence>
<evidence type="ECO:0000256" key="2">
    <source>
        <dbReference type="ARBA" id="ARBA00002713"/>
    </source>
</evidence>
<dbReference type="PANTHER" id="PTHR30387">
    <property type="entry name" value="MANNONATE DEHYDRATASE"/>
    <property type="match status" value="1"/>
</dbReference>
<organism evidence="11 12">
    <name type="scientific">Maribacter orientalis</name>
    <dbReference type="NCBI Taxonomy" id="228957"/>
    <lineage>
        <taxon>Bacteria</taxon>
        <taxon>Pseudomonadati</taxon>
        <taxon>Bacteroidota</taxon>
        <taxon>Flavobacteriia</taxon>
        <taxon>Flavobacteriales</taxon>
        <taxon>Flavobacteriaceae</taxon>
        <taxon>Maribacter</taxon>
    </lineage>
</organism>
<keyword evidence="8 9" id="KW-0456">Lyase</keyword>
<dbReference type="STRING" id="228957.SAMN04488008_103241"/>
<sequence length="399" mass="45119">MSLENTWRWYGPNDPVSLQDIRQAGATGVVSALHHIPNGMVWSIEEITERKKIIESARLTWSVVESVPIHEDIKTQKSDFKVYYENYKQTLINLGKCGIDTVCYNFMPVLDWTRTNLDYKVEDGSTALRFEAVAFAAFEMYLLKRPGSEETYSQSQKSAAKEFLKNISEEGKKKLISNIIAGLPGAEEGYTLEEFNTILATYDSIGPKELKENLFQFLSEIIPIAEKSGIKMCIHPDDPPFPILGLPRVVSTEQDIIDLYNAVDSPNNGLTFCTGSFGVRPDNDLLGMIERLGDRIHFIHLRSTQRDADGNFHEANHLEGDVDMYSVMKALINEQEKRKSAGRKDTRMPMRPDHGHKMLDDLRKKTNPGYSAIGRLRGLAELRGLEMGIRKSQQLDTSI</sequence>
<dbReference type="GO" id="GO:0008198">
    <property type="term" value="F:ferrous iron binding"/>
    <property type="evidence" value="ECO:0007669"/>
    <property type="project" value="TreeGrafter"/>
</dbReference>
<name>A0A1H7NPC7_9FLAO</name>
<comment type="pathway">
    <text evidence="3 9">Carbohydrate metabolism; pentose and glucuronate interconversion.</text>
</comment>
<dbReference type="GO" id="GO:0042840">
    <property type="term" value="P:D-glucuronate catabolic process"/>
    <property type="evidence" value="ECO:0007669"/>
    <property type="project" value="TreeGrafter"/>
</dbReference>
<dbReference type="EMBL" id="FNZN01000003">
    <property type="protein sequence ID" value="SEL25194.1"/>
    <property type="molecule type" value="Genomic_DNA"/>
</dbReference>
<keyword evidence="6 9" id="KW-0408">Iron</keyword>
<evidence type="ECO:0000256" key="5">
    <source>
        <dbReference type="ARBA" id="ARBA00012927"/>
    </source>
</evidence>
<accession>A0A1H7NPC7</accession>
<keyword evidence="7 9" id="KW-0464">Manganese</keyword>
<proteinExistence type="inferred from homology"/>
<reference evidence="12" key="1">
    <citation type="submission" date="2016-10" db="EMBL/GenBank/DDBJ databases">
        <authorList>
            <person name="Varghese N."/>
            <person name="Submissions S."/>
        </authorList>
    </citation>
    <scope>NUCLEOTIDE SEQUENCE [LARGE SCALE GENOMIC DNA]</scope>
    <source>
        <strain evidence="12">DSM 16471</strain>
    </source>
</reference>
<comment type="catalytic activity">
    <reaction evidence="1 9">
        <text>D-mannonate = 2-dehydro-3-deoxy-D-gluconate + H2O</text>
        <dbReference type="Rhea" id="RHEA:20097"/>
        <dbReference type="ChEBI" id="CHEBI:15377"/>
        <dbReference type="ChEBI" id="CHEBI:17767"/>
        <dbReference type="ChEBI" id="CHEBI:57990"/>
        <dbReference type="EC" id="4.2.1.8"/>
    </reaction>
</comment>
<dbReference type="InterPro" id="IPR004628">
    <property type="entry name" value="Man_deHydtase"/>
</dbReference>
<evidence type="ECO:0000313" key="11">
    <source>
        <dbReference type="EMBL" id="SEL25194.1"/>
    </source>
</evidence>
<dbReference type="Gene3D" id="3.20.20.150">
    <property type="entry name" value="Divalent-metal-dependent TIM barrel enzymes"/>
    <property type="match status" value="1"/>
</dbReference>
<feature type="region of interest" description="Disordered" evidence="10">
    <location>
        <begin position="336"/>
        <end position="364"/>
    </location>
</feature>
<evidence type="ECO:0000256" key="8">
    <source>
        <dbReference type="ARBA" id="ARBA00023239"/>
    </source>
</evidence>
<dbReference type="Pfam" id="PF03786">
    <property type="entry name" value="UxuA"/>
    <property type="match status" value="1"/>
</dbReference>
<dbReference type="GO" id="GO:0008927">
    <property type="term" value="F:mannonate dehydratase activity"/>
    <property type="evidence" value="ECO:0007669"/>
    <property type="project" value="UniProtKB-UniRule"/>
</dbReference>
<dbReference type="PIRSF" id="PIRSF016049">
    <property type="entry name" value="Man_dehyd"/>
    <property type="match status" value="1"/>
</dbReference>
<dbReference type="HAMAP" id="MF_00106">
    <property type="entry name" value="UxuA"/>
    <property type="match status" value="1"/>
</dbReference>
<keyword evidence="12" id="KW-1185">Reference proteome</keyword>
<gene>
    <name evidence="9" type="primary">uxuA</name>
    <name evidence="11" type="ORF">SAMN04488008_103241</name>
</gene>
<dbReference type="OrthoDB" id="9780250at2"/>
<dbReference type="PANTHER" id="PTHR30387:SF2">
    <property type="entry name" value="MANNONATE DEHYDRATASE"/>
    <property type="match status" value="1"/>
</dbReference>
<dbReference type="AlphaFoldDB" id="A0A1H7NPC7"/>
<evidence type="ECO:0000256" key="1">
    <source>
        <dbReference type="ARBA" id="ARBA00001794"/>
    </source>
</evidence>
<evidence type="ECO:0000313" key="12">
    <source>
        <dbReference type="Proteomes" id="UP000198990"/>
    </source>
</evidence>
<comment type="cofactor">
    <cofactor evidence="9">
        <name>Fe(2+)</name>
        <dbReference type="ChEBI" id="CHEBI:29033"/>
    </cofactor>
    <cofactor evidence="9">
        <name>Mn(2+)</name>
        <dbReference type="ChEBI" id="CHEBI:29035"/>
    </cofactor>
</comment>
<dbReference type="RefSeq" id="WP_091622461.1">
    <property type="nucleotide sequence ID" value="NZ_FNZN01000003.1"/>
</dbReference>
<dbReference type="InterPro" id="IPR036237">
    <property type="entry name" value="Xyl_isomerase-like_sf"/>
</dbReference>
<comment type="similarity">
    <text evidence="4 9">Belongs to the mannonate dehydratase family.</text>
</comment>
<evidence type="ECO:0000256" key="4">
    <source>
        <dbReference type="ARBA" id="ARBA00007389"/>
    </source>
</evidence>
<evidence type="ECO:0000256" key="9">
    <source>
        <dbReference type="HAMAP-Rule" id="MF_00106"/>
    </source>
</evidence>
<evidence type="ECO:0000256" key="6">
    <source>
        <dbReference type="ARBA" id="ARBA00023004"/>
    </source>
</evidence>
<dbReference type="EC" id="4.2.1.8" evidence="5 9"/>
<dbReference type="SUPFAM" id="SSF51658">
    <property type="entry name" value="Xylose isomerase-like"/>
    <property type="match status" value="1"/>
</dbReference>
<evidence type="ECO:0000256" key="3">
    <source>
        <dbReference type="ARBA" id="ARBA00004892"/>
    </source>
</evidence>
<evidence type="ECO:0000256" key="7">
    <source>
        <dbReference type="ARBA" id="ARBA00023211"/>
    </source>
</evidence>
<dbReference type="UniPathway" id="UPA00246"/>
<protein>
    <recommendedName>
        <fullName evidence="5 9">Mannonate dehydratase</fullName>
        <ecNumber evidence="5 9">4.2.1.8</ecNumber>
    </recommendedName>
    <alternativeName>
        <fullName evidence="9">D-mannonate hydro-lyase</fullName>
    </alternativeName>
</protein>
<dbReference type="NCBIfam" id="TIGR00695">
    <property type="entry name" value="uxuA"/>
    <property type="match status" value="1"/>
</dbReference>
<comment type="function">
    <text evidence="2 9">Catalyzes the dehydration of D-mannonate.</text>
</comment>